<dbReference type="PANTHER" id="PTHR48222">
    <property type="entry name" value="PROTEINASE INHIBITOR, PROPEPTIDE"/>
    <property type="match status" value="1"/>
</dbReference>
<evidence type="ECO:0000313" key="4">
    <source>
        <dbReference type="Proteomes" id="UP001152523"/>
    </source>
</evidence>
<sequence length="122" mass="13611">MPTSKHLSTTLLLFLFIAAMAGLQSDAHKPEDSAIYIVYTSPKEGDKRHEAFHINILKEAFGGDDSSAKEMILYHYKTAARGFSAKLTPAQADFLSKRPHVVQVVPQHTVPLHTNPTHHRHT</sequence>
<evidence type="ECO:0000259" key="2">
    <source>
        <dbReference type="Pfam" id="PF05922"/>
    </source>
</evidence>
<dbReference type="EMBL" id="CAMAPF010000010">
    <property type="protein sequence ID" value="CAH9061404.1"/>
    <property type="molecule type" value="Genomic_DNA"/>
</dbReference>
<reference evidence="3" key="1">
    <citation type="submission" date="2022-07" db="EMBL/GenBank/DDBJ databases">
        <authorList>
            <person name="Macas J."/>
            <person name="Novak P."/>
            <person name="Neumann P."/>
        </authorList>
    </citation>
    <scope>NUCLEOTIDE SEQUENCE</scope>
</reference>
<evidence type="ECO:0000313" key="3">
    <source>
        <dbReference type="EMBL" id="CAH9061404.1"/>
    </source>
</evidence>
<dbReference type="Pfam" id="PF05922">
    <property type="entry name" value="Inhibitor_I9"/>
    <property type="match status" value="1"/>
</dbReference>
<keyword evidence="4" id="KW-1185">Reference proteome</keyword>
<organism evidence="3 4">
    <name type="scientific">Cuscuta epithymum</name>
    <dbReference type="NCBI Taxonomy" id="186058"/>
    <lineage>
        <taxon>Eukaryota</taxon>
        <taxon>Viridiplantae</taxon>
        <taxon>Streptophyta</taxon>
        <taxon>Embryophyta</taxon>
        <taxon>Tracheophyta</taxon>
        <taxon>Spermatophyta</taxon>
        <taxon>Magnoliopsida</taxon>
        <taxon>eudicotyledons</taxon>
        <taxon>Gunneridae</taxon>
        <taxon>Pentapetalae</taxon>
        <taxon>asterids</taxon>
        <taxon>lamiids</taxon>
        <taxon>Solanales</taxon>
        <taxon>Convolvulaceae</taxon>
        <taxon>Cuscuteae</taxon>
        <taxon>Cuscuta</taxon>
        <taxon>Cuscuta subgen. Cuscuta</taxon>
    </lineage>
</organism>
<feature type="signal peptide" evidence="1">
    <location>
        <begin position="1"/>
        <end position="27"/>
    </location>
</feature>
<feature type="domain" description="Inhibitor I9" evidence="2">
    <location>
        <begin position="36"/>
        <end position="113"/>
    </location>
</feature>
<dbReference type="Proteomes" id="UP001152523">
    <property type="component" value="Unassembled WGS sequence"/>
</dbReference>
<comment type="caution">
    <text evidence="3">The sequence shown here is derived from an EMBL/GenBank/DDBJ whole genome shotgun (WGS) entry which is preliminary data.</text>
</comment>
<feature type="chain" id="PRO_5043347861" description="Inhibitor I9 domain-containing protein" evidence="1">
    <location>
        <begin position="28"/>
        <end position="122"/>
    </location>
</feature>
<dbReference type="PANTHER" id="PTHR48222:SF4">
    <property type="entry name" value="PROTEINASE INHIBITOR, PROPEPTIDE"/>
    <property type="match status" value="1"/>
</dbReference>
<dbReference type="AlphaFoldDB" id="A0AAV0C2S5"/>
<accession>A0AAV0C2S5</accession>
<dbReference type="InterPro" id="IPR010259">
    <property type="entry name" value="S8pro/Inhibitor_I9"/>
</dbReference>
<proteinExistence type="predicted"/>
<dbReference type="Gene3D" id="3.30.70.80">
    <property type="entry name" value="Peptidase S8 propeptide/proteinase inhibitor I9"/>
    <property type="match status" value="1"/>
</dbReference>
<gene>
    <name evidence="3" type="ORF">CEPIT_LOCUS1681</name>
</gene>
<dbReference type="InterPro" id="IPR037045">
    <property type="entry name" value="S8pro/Inhibitor_I9_sf"/>
</dbReference>
<protein>
    <recommendedName>
        <fullName evidence="2">Inhibitor I9 domain-containing protein</fullName>
    </recommendedName>
</protein>
<name>A0AAV0C2S5_9ASTE</name>
<keyword evidence="1" id="KW-0732">Signal</keyword>
<evidence type="ECO:0000256" key="1">
    <source>
        <dbReference type="SAM" id="SignalP"/>
    </source>
</evidence>